<keyword evidence="3" id="KW-1185">Reference proteome</keyword>
<organism evidence="2 3">
    <name type="scientific">Natribacillus halophilus</name>
    <dbReference type="NCBI Taxonomy" id="549003"/>
    <lineage>
        <taxon>Bacteria</taxon>
        <taxon>Bacillati</taxon>
        <taxon>Bacillota</taxon>
        <taxon>Bacilli</taxon>
        <taxon>Bacillales</taxon>
        <taxon>Bacillaceae</taxon>
        <taxon>Natribacillus</taxon>
    </lineage>
</organism>
<evidence type="ECO:0000256" key="1">
    <source>
        <dbReference type="SAM" id="MobiDB-lite"/>
    </source>
</evidence>
<feature type="region of interest" description="Disordered" evidence="1">
    <location>
        <begin position="32"/>
        <end position="54"/>
    </location>
</feature>
<name>A0A1G8R9I1_9BACI</name>
<accession>A0A1G8R9I1</accession>
<gene>
    <name evidence="2" type="ORF">SAMN04488123_11629</name>
</gene>
<proteinExistence type="predicted"/>
<evidence type="ECO:0000313" key="3">
    <source>
        <dbReference type="Proteomes" id="UP000198853"/>
    </source>
</evidence>
<protein>
    <submittedName>
        <fullName evidence="2">Uncharacterized protein</fullName>
    </submittedName>
</protein>
<sequence>MWAKTLVRKLQKRLGGGAKIVVAELNEETGSKVSNELRASGIPHGMDHSPPSDL</sequence>
<reference evidence="2 3" key="1">
    <citation type="submission" date="2016-10" db="EMBL/GenBank/DDBJ databases">
        <authorList>
            <person name="de Groot N.N."/>
        </authorList>
    </citation>
    <scope>NUCLEOTIDE SEQUENCE [LARGE SCALE GENOMIC DNA]</scope>
    <source>
        <strain evidence="2 3">DSM 21771</strain>
    </source>
</reference>
<evidence type="ECO:0000313" key="2">
    <source>
        <dbReference type="EMBL" id="SDJ13618.1"/>
    </source>
</evidence>
<dbReference type="Proteomes" id="UP000198853">
    <property type="component" value="Unassembled WGS sequence"/>
</dbReference>
<dbReference type="EMBL" id="FNEN01000016">
    <property type="protein sequence ID" value="SDJ13618.1"/>
    <property type="molecule type" value="Genomic_DNA"/>
</dbReference>
<dbReference type="AlphaFoldDB" id="A0A1G8R9I1"/>